<dbReference type="Gene3D" id="3.40.50.720">
    <property type="entry name" value="NAD(P)-binding Rossmann-like Domain"/>
    <property type="match status" value="1"/>
</dbReference>
<name>A0ABM9K7B5_9RALS</name>
<dbReference type="InterPro" id="IPR028939">
    <property type="entry name" value="P5C_Rdtase_cat_N"/>
</dbReference>
<dbReference type="Pfam" id="PF03807">
    <property type="entry name" value="F420_oxidored"/>
    <property type="match status" value="1"/>
</dbReference>
<dbReference type="InterPro" id="IPR036291">
    <property type="entry name" value="NAD(P)-bd_dom_sf"/>
</dbReference>
<comment type="caution">
    <text evidence="3">The sequence shown here is derived from an EMBL/GenBank/DDBJ whole genome shotgun (WGS) entry which is preliminary data.</text>
</comment>
<feature type="domain" description="DUF2520" evidence="2">
    <location>
        <begin position="171"/>
        <end position="297"/>
    </location>
</feature>
<dbReference type="Gene3D" id="1.10.1040.20">
    <property type="entry name" value="ProC-like, C-terminal domain"/>
    <property type="match status" value="1"/>
</dbReference>
<dbReference type="PANTHER" id="PTHR40459:SF1">
    <property type="entry name" value="CONSERVED HYPOTHETICAL ALANINE AND LEUCINE RICH PROTEIN"/>
    <property type="match status" value="1"/>
</dbReference>
<evidence type="ECO:0000259" key="1">
    <source>
        <dbReference type="Pfam" id="PF03807"/>
    </source>
</evidence>
<evidence type="ECO:0000259" key="2">
    <source>
        <dbReference type="Pfam" id="PF10728"/>
    </source>
</evidence>
<dbReference type="PANTHER" id="PTHR40459">
    <property type="entry name" value="CONSERVED HYPOTHETICAL ALANINE AND LEUCINE RICH PROTEIN"/>
    <property type="match status" value="1"/>
</dbReference>
<accession>A0ABM9K7B5</accession>
<dbReference type="Proteomes" id="UP001189757">
    <property type="component" value="Unassembled WGS sequence"/>
</dbReference>
<gene>
    <name evidence="3" type="ORF">LMG18101_03560</name>
</gene>
<reference evidence="3 4" key="1">
    <citation type="submission" date="2023-07" db="EMBL/GenBank/DDBJ databases">
        <authorList>
            <person name="Peeters C."/>
        </authorList>
    </citation>
    <scope>NUCLEOTIDE SEQUENCE [LARGE SCALE GENOMIC DNA]</scope>
    <source>
        <strain evidence="3 4">LMG 18101</strain>
    </source>
</reference>
<dbReference type="EMBL" id="CATZLL010000011">
    <property type="protein sequence ID" value="CAJ0818293.1"/>
    <property type="molecule type" value="Genomic_DNA"/>
</dbReference>
<dbReference type="InterPro" id="IPR037108">
    <property type="entry name" value="TM1727-like_C_sf"/>
</dbReference>
<evidence type="ECO:0008006" key="5">
    <source>
        <dbReference type="Google" id="ProtNLM"/>
    </source>
</evidence>
<sequence>MFTFGKKSRQLIANIRRQRAYDPPVLTQGSGMSSLAIEAPVSIGWIGAGRLARALATRAYRAGVHSAAVASRTHANAAWLAQATGARALDTQGVADAADWVFITVPDDAIARITAGVRWRPGQLVVHCSGAGERDLLDAARQAGADTASFHPLFLFAGLPDDAERLGGASIAIEADAPHDAALANLAQRLGCTPLKVRPGQRALYHAGANYAASFLLCALHEAATLWQAAGIDRDAAVDAMWPLVDGTLAAARARGLAGALAGPVSRGDGGVIDKHLRALDALGADHATLYTALTRRALALAAERGAPSADVLADLAKRIDRAQ</sequence>
<evidence type="ECO:0000313" key="4">
    <source>
        <dbReference type="Proteomes" id="UP001189757"/>
    </source>
</evidence>
<dbReference type="InterPro" id="IPR008927">
    <property type="entry name" value="6-PGluconate_DH-like_C_sf"/>
</dbReference>
<dbReference type="InterPro" id="IPR018931">
    <property type="entry name" value="DUF2520"/>
</dbReference>
<evidence type="ECO:0000313" key="3">
    <source>
        <dbReference type="EMBL" id="CAJ0818293.1"/>
    </source>
</evidence>
<proteinExistence type="predicted"/>
<dbReference type="SUPFAM" id="SSF51735">
    <property type="entry name" value="NAD(P)-binding Rossmann-fold domains"/>
    <property type="match status" value="1"/>
</dbReference>
<protein>
    <recommendedName>
        <fullName evidence="5">NADP oxidoreductase</fullName>
    </recommendedName>
</protein>
<keyword evidence="4" id="KW-1185">Reference proteome</keyword>
<organism evidence="3 4">
    <name type="scientific">Ralstonia flaminis</name>
    <dbReference type="NCBI Taxonomy" id="3058597"/>
    <lineage>
        <taxon>Bacteria</taxon>
        <taxon>Pseudomonadati</taxon>
        <taxon>Pseudomonadota</taxon>
        <taxon>Betaproteobacteria</taxon>
        <taxon>Burkholderiales</taxon>
        <taxon>Burkholderiaceae</taxon>
        <taxon>Ralstonia</taxon>
    </lineage>
</organism>
<feature type="domain" description="Pyrroline-5-carboxylate reductase catalytic N-terminal" evidence="1">
    <location>
        <begin position="43"/>
        <end position="128"/>
    </location>
</feature>
<dbReference type="Pfam" id="PF10728">
    <property type="entry name" value="DUF2520"/>
    <property type="match status" value="1"/>
</dbReference>
<dbReference type="SUPFAM" id="SSF48179">
    <property type="entry name" value="6-phosphogluconate dehydrogenase C-terminal domain-like"/>
    <property type="match status" value="1"/>
</dbReference>